<dbReference type="SUPFAM" id="SSF111369">
    <property type="entry name" value="HlyD-like secretion proteins"/>
    <property type="match status" value="1"/>
</dbReference>
<dbReference type="Gene3D" id="2.40.30.170">
    <property type="match status" value="1"/>
</dbReference>
<dbReference type="Pfam" id="PF25973">
    <property type="entry name" value="BSH_CzcB"/>
    <property type="match status" value="1"/>
</dbReference>
<dbReference type="GO" id="GO:0022857">
    <property type="term" value="F:transmembrane transporter activity"/>
    <property type="evidence" value="ECO:0007669"/>
    <property type="project" value="InterPro"/>
</dbReference>
<dbReference type="Pfam" id="PF25989">
    <property type="entry name" value="YknX_C"/>
    <property type="match status" value="1"/>
</dbReference>
<dbReference type="GO" id="GO:0046914">
    <property type="term" value="F:transition metal ion binding"/>
    <property type="evidence" value="ECO:0007669"/>
    <property type="project" value="TreeGrafter"/>
</dbReference>
<comment type="caution">
    <text evidence="7">The sequence shown here is derived from an EMBL/GenBank/DDBJ whole genome shotgun (WGS) entry which is preliminary data.</text>
</comment>
<sequence>MRNFSKPRMSSQLLRQLRGLLFLALFTAPGALPSAFAHGGEIEVGGGARGPVQLSAAQQKAIALQLAPASFRPLSTELNLNGEVQLQPNRQADVSLRISGQIKALYANLGETVRAGQRLALVQSRLVGDPPPSVTINAPMSGVIDARNAVVGQAVEPNTVLFHISDRSQVFVVASVYEEDIGKIKPGQETRVRVLSYPKQVFTGKVTLIDPNLDPLNRTVKVWVQLANPQGLLKPNMFARASVILRANEAALTIPNGAIIEANGEKFVFVRNGGKYNRVEVSIGAKDDEYSEITDGLVPGDEVVTQGNRQIYTMWLTGGQPKAGE</sequence>
<evidence type="ECO:0000313" key="8">
    <source>
        <dbReference type="Proteomes" id="UP000321337"/>
    </source>
</evidence>
<dbReference type="EMBL" id="BKAD01000022">
    <property type="protein sequence ID" value="GEP31027.1"/>
    <property type="molecule type" value="Genomic_DNA"/>
</dbReference>
<dbReference type="InterPro" id="IPR058647">
    <property type="entry name" value="BSH_CzcB-like"/>
</dbReference>
<gene>
    <name evidence="7" type="ORF">TPL01_21650</name>
</gene>
<dbReference type="PANTHER" id="PTHR30097">
    <property type="entry name" value="CATION EFFLUX SYSTEM PROTEIN CUSB"/>
    <property type="match status" value="1"/>
</dbReference>
<evidence type="ECO:0000259" key="5">
    <source>
        <dbReference type="Pfam" id="PF25973"/>
    </source>
</evidence>
<dbReference type="NCBIfam" id="TIGR01730">
    <property type="entry name" value="RND_mfp"/>
    <property type="match status" value="1"/>
</dbReference>
<name>A0A512L983_9PROT</name>
<comment type="similarity">
    <text evidence="1">Belongs to the membrane fusion protein (MFP) (TC 8.A.1) family.</text>
</comment>
<evidence type="ECO:0000256" key="2">
    <source>
        <dbReference type="ARBA" id="ARBA00022448"/>
    </source>
</evidence>
<accession>A0A512L983</accession>
<reference evidence="7 8" key="1">
    <citation type="submission" date="2019-07" db="EMBL/GenBank/DDBJ databases">
        <title>Whole genome shotgun sequence of Thiobacillus plumbophilus NBRC 107929.</title>
        <authorList>
            <person name="Hosoyama A."/>
            <person name="Uohara A."/>
            <person name="Ohji S."/>
            <person name="Ichikawa N."/>
        </authorList>
    </citation>
    <scope>NUCLEOTIDE SEQUENCE [LARGE SCALE GENOMIC DNA]</scope>
    <source>
        <strain evidence="7 8">NBRC 107929</strain>
    </source>
</reference>
<dbReference type="Gene3D" id="2.40.50.100">
    <property type="match status" value="1"/>
</dbReference>
<dbReference type="RefSeq" id="WP_198415371.1">
    <property type="nucleotide sequence ID" value="NZ_AP021884.1"/>
</dbReference>
<evidence type="ECO:0000313" key="7">
    <source>
        <dbReference type="EMBL" id="GEP31027.1"/>
    </source>
</evidence>
<evidence type="ECO:0000259" key="4">
    <source>
        <dbReference type="Pfam" id="PF25954"/>
    </source>
</evidence>
<dbReference type="FunFam" id="2.40.30.170:FF:000010">
    <property type="entry name" value="Efflux RND transporter periplasmic adaptor subunit"/>
    <property type="match status" value="1"/>
</dbReference>
<evidence type="ECO:0000256" key="3">
    <source>
        <dbReference type="SAM" id="SignalP"/>
    </source>
</evidence>
<keyword evidence="2" id="KW-0813">Transport</keyword>
<keyword evidence="8" id="KW-1185">Reference proteome</keyword>
<dbReference type="Gene3D" id="2.40.420.20">
    <property type="match status" value="1"/>
</dbReference>
<feature type="domain" description="CusB-like beta-barrel" evidence="4">
    <location>
        <begin position="169"/>
        <end position="243"/>
    </location>
</feature>
<dbReference type="Pfam" id="PF25954">
    <property type="entry name" value="Beta-barrel_RND_2"/>
    <property type="match status" value="1"/>
</dbReference>
<dbReference type="InterPro" id="IPR006143">
    <property type="entry name" value="RND_pump_MFP"/>
</dbReference>
<feature type="chain" id="PRO_5021802275" evidence="3">
    <location>
        <begin position="38"/>
        <end position="325"/>
    </location>
</feature>
<dbReference type="AlphaFoldDB" id="A0A512L983"/>
<evidence type="ECO:0000259" key="6">
    <source>
        <dbReference type="Pfam" id="PF25989"/>
    </source>
</evidence>
<dbReference type="GO" id="GO:0015679">
    <property type="term" value="P:plasma membrane copper ion transport"/>
    <property type="evidence" value="ECO:0007669"/>
    <property type="project" value="TreeGrafter"/>
</dbReference>
<dbReference type="Proteomes" id="UP000321337">
    <property type="component" value="Unassembled WGS sequence"/>
</dbReference>
<dbReference type="PANTHER" id="PTHR30097:SF4">
    <property type="entry name" value="SLR6042 PROTEIN"/>
    <property type="match status" value="1"/>
</dbReference>
<proteinExistence type="inferred from homology"/>
<feature type="domain" description="YknX-like C-terminal permuted SH3-like" evidence="6">
    <location>
        <begin position="251"/>
        <end position="311"/>
    </location>
</feature>
<evidence type="ECO:0000256" key="1">
    <source>
        <dbReference type="ARBA" id="ARBA00009477"/>
    </source>
</evidence>
<keyword evidence="3" id="KW-0732">Signal</keyword>
<feature type="domain" description="CzcB-like barrel-sandwich hybrid" evidence="5">
    <location>
        <begin position="91"/>
        <end position="166"/>
    </location>
</feature>
<dbReference type="InterPro" id="IPR051909">
    <property type="entry name" value="MFP_Cation_Efflux"/>
</dbReference>
<protein>
    <submittedName>
        <fullName evidence="7">Transporter</fullName>
    </submittedName>
</protein>
<dbReference type="GO" id="GO:0030288">
    <property type="term" value="C:outer membrane-bounded periplasmic space"/>
    <property type="evidence" value="ECO:0007669"/>
    <property type="project" value="TreeGrafter"/>
</dbReference>
<dbReference type="InterPro" id="IPR058637">
    <property type="entry name" value="YknX-like_C"/>
</dbReference>
<dbReference type="GO" id="GO:0016020">
    <property type="term" value="C:membrane"/>
    <property type="evidence" value="ECO:0007669"/>
    <property type="project" value="InterPro"/>
</dbReference>
<feature type="signal peptide" evidence="3">
    <location>
        <begin position="1"/>
        <end position="37"/>
    </location>
</feature>
<dbReference type="InterPro" id="IPR058792">
    <property type="entry name" value="Beta-barrel_RND_2"/>
</dbReference>
<organism evidence="7 8">
    <name type="scientific">Sulfuriferula plumbiphila</name>
    <dbReference type="NCBI Taxonomy" id="171865"/>
    <lineage>
        <taxon>Bacteria</taxon>
        <taxon>Pseudomonadati</taxon>
        <taxon>Pseudomonadota</taxon>
        <taxon>Betaproteobacteria</taxon>
        <taxon>Nitrosomonadales</taxon>
        <taxon>Sulfuricellaceae</taxon>
        <taxon>Sulfuriferula</taxon>
    </lineage>
</organism>
<dbReference type="GO" id="GO:0060003">
    <property type="term" value="P:copper ion export"/>
    <property type="evidence" value="ECO:0007669"/>
    <property type="project" value="TreeGrafter"/>
</dbReference>